<dbReference type="Proteomes" id="UP000256964">
    <property type="component" value="Unassembled WGS sequence"/>
</dbReference>
<feature type="compositionally biased region" description="Basic and acidic residues" evidence="1">
    <location>
        <begin position="238"/>
        <end position="260"/>
    </location>
</feature>
<sequence length="325" mass="36381">MLHTGSELILRVPTVLVDGSEGEIELAYAQISVRSAATVRDAKRNDNYPDIMASHLGVADQPEPQDPDSDAHASWAKRLGGHAYHECFLLIQEVKQNPSRSFRDTAYINARTFLLESAERDLFRYITLYFFIDKDAQSVVAVSAAGPEWRWAQFKRTEFPTTAVWIGGRDADHDYVEGGQEDVDRKENAFMAKFRKRDVFYLGRESSDKEWTKLRDTALIPILRSHPTVYPLPPKPSKSNERPTGGERDKPAGEQEERPKGKGRKKTAGRGRDESEGEKDGGTKGKGRKKAAARGGKQKQVVVAGENEAGPSQPTRRSSRNQQQK</sequence>
<dbReference type="OrthoDB" id="2757812at2759"/>
<dbReference type="AlphaFoldDB" id="A0A371DXA0"/>
<dbReference type="EMBL" id="KZ857379">
    <property type="protein sequence ID" value="RDX57173.1"/>
    <property type="molecule type" value="Genomic_DNA"/>
</dbReference>
<feature type="compositionally biased region" description="Polar residues" evidence="1">
    <location>
        <begin position="310"/>
        <end position="325"/>
    </location>
</feature>
<organism evidence="2 3">
    <name type="scientific">Lentinus brumalis</name>
    <dbReference type="NCBI Taxonomy" id="2498619"/>
    <lineage>
        <taxon>Eukaryota</taxon>
        <taxon>Fungi</taxon>
        <taxon>Dikarya</taxon>
        <taxon>Basidiomycota</taxon>
        <taxon>Agaricomycotina</taxon>
        <taxon>Agaricomycetes</taxon>
        <taxon>Polyporales</taxon>
        <taxon>Polyporaceae</taxon>
        <taxon>Lentinus</taxon>
    </lineage>
</organism>
<gene>
    <name evidence="2" type="ORF">OH76DRAFT_19936</name>
</gene>
<evidence type="ECO:0000313" key="2">
    <source>
        <dbReference type="EMBL" id="RDX57173.1"/>
    </source>
</evidence>
<accession>A0A371DXA0</accession>
<keyword evidence="3" id="KW-1185">Reference proteome</keyword>
<evidence type="ECO:0000313" key="3">
    <source>
        <dbReference type="Proteomes" id="UP000256964"/>
    </source>
</evidence>
<evidence type="ECO:0000256" key="1">
    <source>
        <dbReference type="SAM" id="MobiDB-lite"/>
    </source>
</evidence>
<name>A0A371DXA0_9APHY</name>
<proteinExistence type="predicted"/>
<feature type="region of interest" description="Disordered" evidence="1">
    <location>
        <begin position="226"/>
        <end position="325"/>
    </location>
</feature>
<protein>
    <submittedName>
        <fullName evidence="2">Uncharacterized protein</fullName>
    </submittedName>
</protein>
<feature type="compositionally biased region" description="Basic and acidic residues" evidence="1">
    <location>
        <begin position="270"/>
        <end position="283"/>
    </location>
</feature>
<reference evidence="2 3" key="1">
    <citation type="journal article" date="2018" name="Biotechnol. Biofuels">
        <title>Integrative visual omics of the white-rot fungus Polyporus brumalis exposes the biotechnological potential of its oxidative enzymes for delignifying raw plant biomass.</title>
        <authorList>
            <person name="Miyauchi S."/>
            <person name="Rancon A."/>
            <person name="Drula E."/>
            <person name="Hage H."/>
            <person name="Chaduli D."/>
            <person name="Favel A."/>
            <person name="Grisel S."/>
            <person name="Henrissat B."/>
            <person name="Herpoel-Gimbert I."/>
            <person name="Ruiz-Duenas F.J."/>
            <person name="Chevret D."/>
            <person name="Hainaut M."/>
            <person name="Lin J."/>
            <person name="Wang M."/>
            <person name="Pangilinan J."/>
            <person name="Lipzen A."/>
            <person name="Lesage-Meessen L."/>
            <person name="Navarro D."/>
            <person name="Riley R."/>
            <person name="Grigoriev I.V."/>
            <person name="Zhou S."/>
            <person name="Raouche S."/>
            <person name="Rosso M.N."/>
        </authorList>
    </citation>
    <scope>NUCLEOTIDE SEQUENCE [LARGE SCALE GENOMIC DNA]</scope>
    <source>
        <strain evidence="2 3">BRFM 1820</strain>
    </source>
</reference>